<dbReference type="InterPro" id="IPR035441">
    <property type="entry name" value="TFIIS/LEDGF_dom_sf"/>
</dbReference>
<comment type="subcellular location">
    <subcellularLocation>
        <location evidence="1">Nucleus</location>
    </subcellularLocation>
</comment>
<keyword evidence="5" id="KW-1185">Reference proteome</keyword>
<dbReference type="GeneID" id="106001578"/>
<keyword evidence="2" id="KW-0539">Nucleus</keyword>
<dbReference type="SMART" id="SM00509">
    <property type="entry name" value="TFS2N"/>
    <property type="match status" value="2"/>
</dbReference>
<feature type="domain" description="Transcription elongation factor TFIIS/CRSP70 N-terminal sub-type" evidence="4">
    <location>
        <begin position="97"/>
        <end position="168"/>
    </location>
</feature>
<dbReference type="InterPro" id="IPR051870">
    <property type="entry name" value="Elongin-A_domain"/>
</dbReference>
<evidence type="ECO:0000256" key="1">
    <source>
        <dbReference type="ARBA" id="ARBA00004123"/>
    </source>
</evidence>
<dbReference type="OrthoDB" id="9633818at2759"/>
<dbReference type="KEGG" id="dord:106001578"/>
<proteinExistence type="predicted"/>
<sequence>MEAAQWECRAVRQIQERLASSTDADELYKSLRLLSVMPISAEILATTGVRETVKGFRKYQQSRASEPLDGGVQACGSRVSVAVARDGMGTQTAEWVWGAVQLLQEHLASSTHSEELRKSLSLLSVLPITAEILGATGVREMVKGFRKHPLVGSMAKELDTRWETLALLGCNPALLSAILQQVSEQDGAQEPRKEALGLSESGWVLEDKLNLSSVVWGSRGKETAAGRGGPNSGPEPPRPGELCEFQGSGKRSASPCPSSRREKRPRVDPESSGGSSRSHRWVVDSPGVSRDSGPTGIRDMPGKACRPFPQSRDPRGLPQEGLPWEPQGQAGARPKDVCRSSEEGKRGSGPLPSKVKPTSGNAEMQAAKLRGSNHQSKSQQQHEFRAPPQSFEDTLNQTQLLPRRQRTKGRIHAAALAQGGLKRNGSSGPRRPSDSVHSSIPRASEIQEIQAGQLAPTSAANPASPVNSSEAVRVPMVQLSNETFIFPGLQAYSGRLPDMKRMPSFSSSRPGASVHWELGKGEGEGKGEGGGVEEGIKGDEREGGRGAEGKGAQGEGEEAMALPFVRKSLKMPLYSGPKRDSLAPWCPQDVRGLRQHSTPATSRPPCILLAPISQTSTLSVHQPQGNTHPRTVAHSGTDRLWQIRCCKAFKDEKPAEGESWRELYLRLRQDQEQRVQAARACPSQEEPKPRAQSS</sequence>
<dbReference type="InParanoid" id="A0A1S3GTG1"/>
<dbReference type="Gene3D" id="6.10.250.3180">
    <property type="match status" value="1"/>
</dbReference>
<organism evidence="5 6">
    <name type="scientific">Dipodomys ordii</name>
    <name type="common">Ord's kangaroo rat</name>
    <dbReference type="NCBI Taxonomy" id="10020"/>
    <lineage>
        <taxon>Eukaryota</taxon>
        <taxon>Metazoa</taxon>
        <taxon>Chordata</taxon>
        <taxon>Craniata</taxon>
        <taxon>Vertebrata</taxon>
        <taxon>Euteleostomi</taxon>
        <taxon>Mammalia</taxon>
        <taxon>Eutheria</taxon>
        <taxon>Euarchontoglires</taxon>
        <taxon>Glires</taxon>
        <taxon>Rodentia</taxon>
        <taxon>Castorimorpha</taxon>
        <taxon>Heteromyidae</taxon>
        <taxon>Dipodomyinae</taxon>
        <taxon>Dipodomys</taxon>
    </lineage>
</organism>
<dbReference type="InterPro" id="IPR003617">
    <property type="entry name" value="TFIIS/CRSP70_N_sub"/>
</dbReference>
<protein>
    <submittedName>
        <fullName evidence="6">Transcription elongation factor B polypeptide 3-like</fullName>
    </submittedName>
</protein>
<dbReference type="SUPFAM" id="SSF47676">
    <property type="entry name" value="Conserved domain common to transcription factors TFIIS, elongin A, CRSP70"/>
    <property type="match status" value="2"/>
</dbReference>
<feature type="compositionally biased region" description="Basic and acidic residues" evidence="3">
    <location>
        <begin position="333"/>
        <end position="346"/>
    </location>
</feature>
<dbReference type="AlphaFoldDB" id="A0A1S3GTG1"/>
<dbReference type="InterPro" id="IPR017923">
    <property type="entry name" value="TFIIS_N"/>
</dbReference>
<gene>
    <name evidence="6" type="primary">LOC106001578</name>
</gene>
<feature type="compositionally biased region" description="Polar residues" evidence="3">
    <location>
        <begin position="391"/>
        <end position="400"/>
    </location>
</feature>
<evidence type="ECO:0000313" key="6">
    <source>
        <dbReference type="RefSeq" id="XP_012892096.1"/>
    </source>
</evidence>
<dbReference type="PANTHER" id="PTHR15141">
    <property type="entry name" value="TRANSCRIPTION ELONGATION FACTOR B POLYPEPTIDE 3"/>
    <property type="match status" value="1"/>
</dbReference>
<dbReference type="GO" id="GO:0005634">
    <property type="term" value="C:nucleus"/>
    <property type="evidence" value="ECO:0007669"/>
    <property type="project" value="UniProtKB-SubCell"/>
</dbReference>
<dbReference type="Pfam" id="PF08711">
    <property type="entry name" value="Med26"/>
    <property type="match status" value="1"/>
</dbReference>
<dbReference type="Proteomes" id="UP000081671">
    <property type="component" value="Unplaced"/>
</dbReference>
<evidence type="ECO:0000259" key="4">
    <source>
        <dbReference type="SMART" id="SM00509"/>
    </source>
</evidence>
<feature type="region of interest" description="Disordered" evidence="3">
    <location>
        <begin position="674"/>
        <end position="694"/>
    </location>
</feature>
<accession>A0A1S3GTG1</accession>
<evidence type="ECO:0000313" key="5">
    <source>
        <dbReference type="Proteomes" id="UP000081671"/>
    </source>
</evidence>
<dbReference type="RefSeq" id="XP_012892096.1">
    <property type="nucleotide sequence ID" value="XM_013036642.1"/>
</dbReference>
<feature type="compositionally biased region" description="Basic and acidic residues" evidence="3">
    <location>
        <begin position="518"/>
        <end position="527"/>
    </location>
</feature>
<feature type="compositionally biased region" description="Basic and acidic residues" evidence="3">
    <location>
        <begin position="534"/>
        <end position="548"/>
    </location>
</feature>
<feature type="region of interest" description="Disordered" evidence="3">
    <location>
        <begin position="220"/>
        <end position="442"/>
    </location>
</feature>
<feature type="region of interest" description="Disordered" evidence="3">
    <location>
        <begin position="518"/>
        <end position="556"/>
    </location>
</feature>
<dbReference type="PANTHER" id="PTHR15141:SF76">
    <property type="entry name" value="TRANSCRIPTION ELONGATION FACTOR B POLYPEPTIDE 3"/>
    <property type="match status" value="1"/>
</dbReference>
<evidence type="ECO:0000256" key="2">
    <source>
        <dbReference type="ARBA" id="ARBA00023242"/>
    </source>
</evidence>
<name>A0A1S3GTG1_DIPOR</name>
<feature type="compositionally biased region" description="Basic and acidic residues" evidence="3">
    <location>
        <begin position="685"/>
        <end position="694"/>
    </location>
</feature>
<dbReference type="Gene3D" id="1.20.930.10">
    <property type="entry name" value="Conserved domain common to transcription factors TFIIS, elongin A, CRSP70"/>
    <property type="match status" value="2"/>
</dbReference>
<reference evidence="6" key="1">
    <citation type="submission" date="2025-08" db="UniProtKB">
        <authorList>
            <consortium name="RefSeq"/>
        </authorList>
    </citation>
    <scope>IDENTIFICATION</scope>
    <source>
        <tissue evidence="6">Kidney</tissue>
    </source>
</reference>
<feature type="domain" description="Transcription elongation factor TFIIS/CRSP70 N-terminal sub-type" evidence="4">
    <location>
        <begin position="8"/>
        <end position="70"/>
    </location>
</feature>
<evidence type="ECO:0000256" key="3">
    <source>
        <dbReference type="SAM" id="MobiDB-lite"/>
    </source>
</evidence>